<evidence type="ECO:0000256" key="1">
    <source>
        <dbReference type="SAM" id="Phobius"/>
    </source>
</evidence>
<keyword evidence="1" id="KW-1133">Transmembrane helix</keyword>
<proteinExistence type="predicted"/>
<feature type="non-terminal residue" evidence="2">
    <location>
        <position position="1"/>
    </location>
</feature>
<reference evidence="2" key="1">
    <citation type="journal article" date="2014" name="Front. Microbiol.">
        <title>High frequency of phylogenetically diverse reductive dehalogenase-homologous genes in deep subseafloor sedimentary metagenomes.</title>
        <authorList>
            <person name="Kawai M."/>
            <person name="Futagami T."/>
            <person name="Toyoda A."/>
            <person name="Takaki Y."/>
            <person name="Nishi S."/>
            <person name="Hori S."/>
            <person name="Arai W."/>
            <person name="Tsubouchi T."/>
            <person name="Morono Y."/>
            <person name="Uchiyama I."/>
            <person name="Ito T."/>
            <person name="Fujiyama A."/>
            <person name="Inagaki F."/>
            <person name="Takami H."/>
        </authorList>
    </citation>
    <scope>NUCLEOTIDE SEQUENCE</scope>
    <source>
        <strain evidence="2">Expedition CK06-06</strain>
    </source>
</reference>
<evidence type="ECO:0000313" key="2">
    <source>
        <dbReference type="EMBL" id="GAH32461.1"/>
    </source>
</evidence>
<feature type="transmembrane region" description="Helical" evidence="1">
    <location>
        <begin position="17"/>
        <end position="35"/>
    </location>
</feature>
<keyword evidence="1" id="KW-0472">Membrane</keyword>
<dbReference type="PANTHER" id="PTHR20974">
    <property type="entry name" value="UPF0585 PROTEIN CG18661"/>
    <property type="match status" value="1"/>
</dbReference>
<dbReference type="Gene3D" id="3.40.50.150">
    <property type="entry name" value="Vaccinia Virus protein VP39"/>
    <property type="match status" value="1"/>
</dbReference>
<accession>X1EGP5</accession>
<name>X1EGP5_9ZZZZ</name>
<dbReference type="EMBL" id="BARU01013023">
    <property type="protein sequence ID" value="GAH32461.1"/>
    <property type="molecule type" value="Genomic_DNA"/>
</dbReference>
<gene>
    <name evidence="2" type="ORF">S03H2_23735</name>
</gene>
<sequence length="98" mass="10639">VCVNMIHISPWSACEGLLRGVGAILAPGGLVYLYGPYKREARHTAPSNDAFDASLRARNPEWGVRDLERVTATAAEHGLSLAEVVEMPANNLSVILRR</sequence>
<evidence type="ECO:0008006" key="3">
    <source>
        <dbReference type="Google" id="ProtNLM"/>
    </source>
</evidence>
<dbReference type="Pfam" id="PF06080">
    <property type="entry name" value="DUF938"/>
    <property type="match status" value="1"/>
</dbReference>
<protein>
    <recommendedName>
        <fullName evidence="3">SAM-dependent methyltransferase</fullName>
    </recommendedName>
</protein>
<dbReference type="AlphaFoldDB" id="X1EGP5"/>
<dbReference type="InterPro" id="IPR029063">
    <property type="entry name" value="SAM-dependent_MTases_sf"/>
</dbReference>
<dbReference type="PANTHER" id="PTHR20974:SF0">
    <property type="entry name" value="UPF0585 PROTEIN CG18661"/>
    <property type="match status" value="1"/>
</dbReference>
<dbReference type="SUPFAM" id="SSF53335">
    <property type="entry name" value="S-adenosyl-L-methionine-dependent methyltransferases"/>
    <property type="match status" value="1"/>
</dbReference>
<comment type="caution">
    <text evidence="2">The sequence shown here is derived from an EMBL/GenBank/DDBJ whole genome shotgun (WGS) entry which is preliminary data.</text>
</comment>
<organism evidence="2">
    <name type="scientific">marine sediment metagenome</name>
    <dbReference type="NCBI Taxonomy" id="412755"/>
    <lineage>
        <taxon>unclassified sequences</taxon>
        <taxon>metagenomes</taxon>
        <taxon>ecological metagenomes</taxon>
    </lineage>
</organism>
<keyword evidence="1" id="KW-0812">Transmembrane</keyword>
<dbReference type="InterPro" id="IPR010342">
    <property type="entry name" value="DUF938"/>
</dbReference>